<keyword evidence="4" id="KW-1185">Reference proteome</keyword>
<dbReference type="PROSITE" id="PS00061">
    <property type="entry name" value="ADH_SHORT"/>
    <property type="match status" value="1"/>
</dbReference>
<proteinExistence type="inferred from homology"/>
<keyword evidence="2" id="KW-0812">Transmembrane</keyword>
<dbReference type="PANTHER" id="PTHR43943">
    <property type="entry name" value="DEHYDROGENASE/REDUCTASE (SDR FAMILY) MEMBER 4"/>
    <property type="match status" value="1"/>
</dbReference>
<keyword evidence="2" id="KW-1133">Transmembrane helix</keyword>
<name>A0AAW1T3J7_9CHLO</name>
<protein>
    <submittedName>
        <fullName evidence="3">Uncharacterized protein</fullName>
    </submittedName>
</protein>
<comment type="similarity">
    <text evidence="1">Belongs to the short-chain dehydrogenases/reductases (SDR) family.</text>
</comment>
<evidence type="ECO:0000256" key="2">
    <source>
        <dbReference type="SAM" id="Phobius"/>
    </source>
</evidence>
<sequence>MQSSHAAKLRDKVAIVTAATAGIGLGIAIRLGQEGAKINVRSPIMLTREVVPHLRPGSSIVYISSYTAFNPTPPIPMYAVSKTALLGLTKALAEELGPKGIRVNCIAPGVIPTKFSAALVESKEKEEGVKNATFLKRLGRPEDIAAAAAFLSSDDASYITAETLLVAGGMQSRL</sequence>
<evidence type="ECO:0000313" key="3">
    <source>
        <dbReference type="EMBL" id="KAK9863693.1"/>
    </source>
</evidence>
<dbReference type="EMBL" id="JALJOV010000441">
    <property type="protein sequence ID" value="KAK9863693.1"/>
    <property type="molecule type" value="Genomic_DNA"/>
</dbReference>
<organism evidence="3 4">
    <name type="scientific">Apatococcus fuscideae</name>
    <dbReference type="NCBI Taxonomy" id="2026836"/>
    <lineage>
        <taxon>Eukaryota</taxon>
        <taxon>Viridiplantae</taxon>
        <taxon>Chlorophyta</taxon>
        <taxon>core chlorophytes</taxon>
        <taxon>Trebouxiophyceae</taxon>
        <taxon>Chlorellales</taxon>
        <taxon>Chlorellaceae</taxon>
        <taxon>Apatococcus</taxon>
    </lineage>
</organism>
<dbReference type="Proteomes" id="UP001485043">
    <property type="component" value="Unassembled WGS sequence"/>
</dbReference>
<dbReference type="AlphaFoldDB" id="A0AAW1T3J7"/>
<feature type="transmembrane region" description="Helical" evidence="2">
    <location>
        <begin position="12"/>
        <end position="32"/>
    </location>
</feature>
<reference evidence="3 4" key="1">
    <citation type="journal article" date="2024" name="Nat. Commun.">
        <title>Phylogenomics reveals the evolutionary origins of lichenization in chlorophyte algae.</title>
        <authorList>
            <person name="Puginier C."/>
            <person name="Libourel C."/>
            <person name="Otte J."/>
            <person name="Skaloud P."/>
            <person name="Haon M."/>
            <person name="Grisel S."/>
            <person name="Petersen M."/>
            <person name="Berrin J.G."/>
            <person name="Delaux P.M."/>
            <person name="Dal Grande F."/>
            <person name="Keller J."/>
        </authorList>
    </citation>
    <scope>NUCLEOTIDE SEQUENCE [LARGE SCALE GENOMIC DNA]</scope>
    <source>
        <strain evidence="3 4">SAG 2523</strain>
    </source>
</reference>
<keyword evidence="2" id="KW-0472">Membrane</keyword>
<dbReference type="SUPFAM" id="SSF51735">
    <property type="entry name" value="NAD(P)-binding Rossmann-fold domains"/>
    <property type="match status" value="1"/>
</dbReference>
<dbReference type="Gene3D" id="3.40.50.720">
    <property type="entry name" value="NAD(P)-binding Rossmann-like Domain"/>
    <property type="match status" value="2"/>
</dbReference>
<dbReference type="PANTHER" id="PTHR43943:SF2">
    <property type="entry name" value="DEHYDROGENASE_REDUCTASE 4"/>
    <property type="match status" value="1"/>
</dbReference>
<dbReference type="InterPro" id="IPR002347">
    <property type="entry name" value="SDR_fam"/>
</dbReference>
<comment type="caution">
    <text evidence="3">The sequence shown here is derived from an EMBL/GenBank/DDBJ whole genome shotgun (WGS) entry which is preliminary data.</text>
</comment>
<accession>A0AAW1T3J7</accession>
<dbReference type="PRINTS" id="PR00081">
    <property type="entry name" value="GDHRDH"/>
</dbReference>
<dbReference type="Pfam" id="PF13561">
    <property type="entry name" value="adh_short_C2"/>
    <property type="match status" value="1"/>
</dbReference>
<evidence type="ECO:0000313" key="4">
    <source>
        <dbReference type="Proteomes" id="UP001485043"/>
    </source>
</evidence>
<dbReference type="InterPro" id="IPR020904">
    <property type="entry name" value="Sc_DH/Rdtase_CS"/>
</dbReference>
<dbReference type="InterPro" id="IPR036291">
    <property type="entry name" value="NAD(P)-bd_dom_sf"/>
</dbReference>
<evidence type="ECO:0000256" key="1">
    <source>
        <dbReference type="ARBA" id="ARBA00006484"/>
    </source>
</evidence>
<gene>
    <name evidence="3" type="ORF">WJX84_004787</name>
</gene>